<evidence type="ECO:0000256" key="6">
    <source>
        <dbReference type="ARBA" id="ARBA00022968"/>
    </source>
</evidence>
<evidence type="ECO:0000256" key="5">
    <source>
        <dbReference type="ARBA" id="ARBA00022692"/>
    </source>
</evidence>
<keyword evidence="9" id="KW-0472">Membrane</keyword>
<evidence type="ECO:0000256" key="4">
    <source>
        <dbReference type="ARBA" id="ARBA00022679"/>
    </source>
</evidence>
<dbReference type="EC" id="2.4.1.-" evidence="11"/>
<reference evidence="12 13" key="1">
    <citation type="submission" date="2018-04" db="EMBL/GenBank/DDBJ databases">
        <title>The genome of golden apple snail Pomacea canaliculata provides insight into stress tolerance and invasive adaptation.</title>
        <authorList>
            <person name="Liu C."/>
            <person name="Liu B."/>
            <person name="Ren Y."/>
            <person name="Zhang Y."/>
            <person name="Wang H."/>
            <person name="Li S."/>
            <person name="Jiang F."/>
            <person name="Yin L."/>
            <person name="Zhang G."/>
            <person name="Qian W."/>
            <person name="Fan W."/>
        </authorList>
    </citation>
    <scope>NUCLEOTIDE SEQUENCE [LARGE SCALE GENOMIC DNA]</scope>
    <source>
        <strain evidence="12">SZHN2017</strain>
        <tissue evidence="12">Muscle</tissue>
    </source>
</reference>
<dbReference type="InterPro" id="IPR002659">
    <property type="entry name" value="Glyco_trans_31"/>
</dbReference>
<comment type="caution">
    <text evidence="12">The sequence shown here is derived from an EMBL/GenBank/DDBJ whole genome shotgun (WGS) entry which is preliminary data.</text>
</comment>
<keyword evidence="8 11" id="KW-0333">Golgi apparatus</keyword>
<keyword evidence="7" id="KW-1133">Transmembrane helix</keyword>
<evidence type="ECO:0000256" key="8">
    <source>
        <dbReference type="ARBA" id="ARBA00023034"/>
    </source>
</evidence>
<keyword evidence="4" id="KW-0808">Transferase</keyword>
<sequence length="274" mass="31575">MPQHISYLIQPERSCNNEAYIAVLIPSHPKDGLKRTIIRKTWGHALIQDQWPHAKLGKHADIFFLLGRTSNQLEHQSVEQEAHTYADMIIGDFDDTYRNLSIKMLFGLNWIAKNCAETKFLVKIDQDTFVDFPQLMNLLLNNEYKLHNSVLGKLYYSPWVLTSGKWKNDPNEYPFSMFPTYAGGPCYILSTDIIAPIVNMSQYIPYMSLEDVYITGVLLKALGAPKYDLPQLHNFPEEETFCDFIADEKRLLSTTRLSTDQLSELWQTITRGTC</sequence>
<dbReference type="PANTHER" id="PTHR11214:SF3">
    <property type="entry name" value="BETA-1,3-GALACTOSYLTRANSFERASE 6"/>
    <property type="match status" value="1"/>
</dbReference>
<evidence type="ECO:0000256" key="9">
    <source>
        <dbReference type="ARBA" id="ARBA00023136"/>
    </source>
</evidence>
<keyword evidence="10" id="KW-0325">Glycoprotein</keyword>
<evidence type="ECO:0000313" key="12">
    <source>
        <dbReference type="EMBL" id="PVD28494.1"/>
    </source>
</evidence>
<keyword evidence="5" id="KW-0812">Transmembrane</keyword>
<keyword evidence="3 11" id="KW-0328">Glycosyltransferase</keyword>
<dbReference type="OrthoDB" id="2139606at2759"/>
<dbReference type="AlphaFoldDB" id="A0A2T7P4Y7"/>
<comment type="subcellular location">
    <subcellularLocation>
        <location evidence="1 11">Golgi apparatus membrane</location>
        <topology evidence="1 11">Single-pass type II membrane protein</topology>
    </subcellularLocation>
</comment>
<dbReference type="Pfam" id="PF01762">
    <property type="entry name" value="Galactosyl_T"/>
    <property type="match status" value="1"/>
</dbReference>
<gene>
    <name evidence="12" type="ORF">C0Q70_11082</name>
</gene>
<dbReference type="GO" id="GO:0016758">
    <property type="term" value="F:hexosyltransferase activity"/>
    <property type="evidence" value="ECO:0007669"/>
    <property type="project" value="InterPro"/>
</dbReference>
<protein>
    <recommendedName>
        <fullName evidence="11">Hexosyltransferase</fullName>
        <ecNumber evidence="11">2.4.1.-</ecNumber>
    </recommendedName>
</protein>
<organism evidence="12 13">
    <name type="scientific">Pomacea canaliculata</name>
    <name type="common">Golden apple snail</name>
    <dbReference type="NCBI Taxonomy" id="400727"/>
    <lineage>
        <taxon>Eukaryota</taxon>
        <taxon>Metazoa</taxon>
        <taxon>Spiralia</taxon>
        <taxon>Lophotrochozoa</taxon>
        <taxon>Mollusca</taxon>
        <taxon>Gastropoda</taxon>
        <taxon>Caenogastropoda</taxon>
        <taxon>Architaenioglossa</taxon>
        <taxon>Ampullarioidea</taxon>
        <taxon>Ampullariidae</taxon>
        <taxon>Pomacea</taxon>
    </lineage>
</organism>
<dbReference type="GO" id="GO:0006493">
    <property type="term" value="P:protein O-linked glycosylation"/>
    <property type="evidence" value="ECO:0007669"/>
    <property type="project" value="TreeGrafter"/>
</dbReference>
<evidence type="ECO:0000313" key="13">
    <source>
        <dbReference type="Proteomes" id="UP000245119"/>
    </source>
</evidence>
<evidence type="ECO:0000256" key="3">
    <source>
        <dbReference type="ARBA" id="ARBA00022676"/>
    </source>
</evidence>
<keyword evidence="6" id="KW-0735">Signal-anchor</keyword>
<comment type="similarity">
    <text evidence="2 11">Belongs to the glycosyltransferase 31 family.</text>
</comment>
<dbReference type="PANTHER" id="PTHR11214">
    <property type="entry name" value="BETA-1,3-N-ACETYLGLUCOSAMINYLTRANSFERASE"/>
    <property type="match status" value="1"/>
</dbReference>
<dbReference type="GO" id="GO:0000139">
    <property type="term" value="C:Golgi membrane"/>
    <property type="evidence" value="ECO:0007669"/>
    <property type="project" value="UniProtKB-SubCell"/>
</dbReference>
<accession>A0A2T7P4Y7</accession>
<dbReference type="Gene3D" id="3.90.550.50">
    <property type="match status" value="1"/>
</dbReference>
<evidence type="ECO:0000256" key="11">
    <source>
        <dbReference type="RuleBase" id="RU363063"/>
    </source>
</evidence>
<evidence type="ECO:0000256" key="10">
    <source>
        <dbReference type="ARBA" id="ARBA00023180"/>
    </source>
</evidence>
<evidence type="ECO:0000256" key="7">
    <source>
        <dbReference type="ARBA" id="ARBA00022989"/>
    </source>
</evidence>
<dbReference type="FunFam" id="3.90.550.50:FF:000001">
    <property type="entry name" value="Hexosyltransferase"/>
    <property type="match status" value="1"/>
</dbReference>
<evidence type="ECO:0000256" key="2">
    <source>
        <dbReference type="ARBA" id="ARBA00008661"/>
    </source>
</evidence>
<proteinExistence type="inferred from homology"/>
<evidence type="ECO:0000256" key="1">
    <source>
        <dbReference type="ARBA" id="ARBA00004323"/>
    </source>
</evidence>
<dbReference type="EMBL" id="PZQS01000006">
    <property type="protein sequence ID" value="PVD28494.1"/>
    <property type="molecule type" value="Genomic_DNA"/>
</dbReference>
<keyword evidence="13" id="KW-1185">Reference proteome</keyword>
<dbReference type="Proteomes" id="UP000245119">
    <property type="component" value="Linkage Group LG6"/>
</dbReference>
<name>A0A2T7P4Y7_POMCA</name>